<dbReference type="EMBL" id="BGJZ01000069">
    <property type="protein sequence ID" value="GBH08033.1"/>
    <property type="molecule type" value="Genomic_DNA"/>
</dbReference>
<accession>A0A2V0Q5N8</accession>
<evidence type="ECO:0000313" key="2">
    <source>
        <dbReference type="Proteomes" id="UP000247480"/>
    </source>
</evidence>
<reference evidence="1 2" key="1">
    <citation type="submission" date="2018-04" db="EMBL/GenBank/DDBJ databases">
        <title>Draft genome sequence of Pseudomonas syringae pv. actinidiae biovar 1 strains isolated from kiwifruit in Kagawa prefecture.</title>
        <authorList>
            <person name="Tabuchi M."/>
            <person name="Saito M."/>
            <person name="Fujiwara S."/>
            <person name="Sasa N."/>
            <person name="Akimitsu K."/>
            <person name="Gomi K."/>
            <person name="Konishi-Sugita S."/>
            <person name="Hamano K."/>
            <person name="Kataoka I."/>
        </authorList>
    </citation>
    <scope>NUCLEOTIDE SEQUENCE [LARGE SCALE GENOMIC DNA]</scope>
    <source>
        <strain evidence="1 2">MAFF212206</strain>
    </source>
</reference>
<dbReference type="AlphaFoldDB" id="A0A2V0Q5N8"/>
<sequence length="51" mass="5652">MSDNPRLLSWQSSCRVLIYIVCFKIELLNSVGVMAVCDSVSGTLEPLKSFT</sequence>
<organism evidence="1 2">
    <name type="scientific">Pseudomonas syringae pv. actinidiae</name>
    <dbReference type="NCBI Taxonomy" id="103796"/>
    <lineage>
        <taxon>Bacteria</taxon>
        <taxon>Pseudomonadati</taxon>
        <taxon>Pseudomonadota</taxon>
        <taxon>Gammaproteobacteria</taxon>
        <taxon>Pseudomonadales</taxon>
        <taxon>Pseudomonadaceae</taxon>
        <taxon>Pseudomonas</taxon>
        <taxon>Pseudomonas syringae</taxon>
    </lineage>
</organism>
<protein>
    <submittedName>
        <fullName evidence="1">Uncharacterized protein</fullName>
    </submittedName>
</protein>
<name>A0A2V0Q5N8_PSESF</name>
<dbReference type="Proteomes" id="UP000247480">
    <property type="component" value="Unassembled WGS sequence"/>
</dbReference>
<comment type="caution">
    <text evidence="1">The sequence shown here is derived from an EMBL/GenBank/DDBJ whole genome shotgun (WGS) entry which is preliminary data.</text>
</comment>
<evidence type="ECO:0000313" key="1">
    <source>
        <dbReference type="EMBL" id="GBH08033.1"/>
    </source>
</evidence>
<proteinExistence type="predicted"/>
<gene>
    <name evidence="1" type="ORF">KPSA1_01400</name>
</gene>